<organism evidence="1 2">
    <name type="scientific">Gordonia rubripertincta</name>
    <name type="common">Rhodococcus corallinus</name>
    <dbReference type="NCBI Taxonomy" id="36822"/>
    <lineage>
        <taxon>Bacteria</taxon>
        <taxon>Bacillati</taxon>
        <taxon>Actinomycetota</taxon>
        <taxon>Actinomycetes</taxon>
        <taxon>Mycobacteriales</taxon>
        <taxon>Gordoniaceae</taxon>
        <taxon>Gordonia</taxon>
    </lineage>
</organism>
<dbReference type="InterPro" id="IPR017853">
    <property type="entry name" value="GH"/>
</dbReference>
<protein>
    <submittedName>
        <fullName evidence="1">Beta-mannosidase</fullName>
    </submittedName>
</protein>
<dbReference type="Proteomes" id="UP001067235">
    <property type="component" value="Unassembled WGS sequence"/>
</dbReference>
<accession>A0ABT4N0I9</accession>
<proteinExistence type="predicted"/>
<keyword evidence="2" id="KW-1185">Reference proteome</keyword>
<evidence type="ECO:0000313" key="1">
    <source>
        <dbReference type="EMBL" id="MCZ4552785.1"/>
    </source>
</evidence>
<dbReference type="EMBL" id="JAPWIE010000007">
    <property type="protein sequence ID" value="MCZ4552785.1"/>
    <property type="molecule type" value="Genomic_DNA"/>
</dbReference>
<dbReference type="SUPFAM" id="SSF51445">
    <property type="entry name" value="(Trans)glycosidases"/>
    <property type="match status" value="1"/>
</dbReference>
<gene>
    <name evidence="1" type="ORF">O4213_22545</name>
</gene>
<evidence type="ECO:0000313" key="2">
    <source>
        <dbReference type="Proteomes" id="UP001067235"/>
    </source>
</evidence>
<name>A0ABT4N0I9_GORRU</name>
<reference evidence="1" key="1">
    <citation type="submission" date="2022-12" db="EMBL/GenBank/DDBJ databases">
        <authorList>
            <person name="Krivoruchko A.V."/>
            <person name="Elkin A."/>
        </authorList>
    </citation>
    <scope>NUCLEOTIDE SEQUENCE</scope>
    <source>
        <strain evidence="1">IEGM 1388</strain>
    </source>
</reference>
<dbReference type="RefSeq" id="WP_301573414.1">
    <property type="nucleotide sequence ID" value="NZ_JAPWIE010000007.1"/>
</dbReference>
<sequence>MSRGACAGRRPTDRRRWARVSVATVVVALVAAVAGCGTGSSGEDQDTSRVSTTAAGLLLDGRPWWPIGLNAYQLGTDWTLNNGCGAQVDLDSYFGALPKDSVTRFNLFASMAVDKDTHETDFSRLDSIFDAAGRHDQLLVPVLASGEGACEDGKFKDHQWYSSGWDDMPPETAPMPYARWLDTAVARWGSSSTLAGWELVGEPEASNCGDAACTWQARTCPADAAHVLRSFFDDAGARLKSLDPDTPVWAGLAGGGQCGAQFTEYGDVAASAGIDVLDYHDYSPQELIPGTQHDGLAIRLTQAQAVGKPLVVAEMGQPAGGCVRLQERADTLARKVSAQSEAGTAGALFWSFVPDPRLGECTLDIGPGDPMFGVIRKLAA</sequence>
<comment type="caution">
    <text evidence="1">The sequence shown here is derived from an EMBL/GenBank/DDBJ whole genome shotgun (WGS) entry which is preliminary data.</text>
</comment>
<dbReference type="Gene3D" id="3.20.20.80">
    <property type="entry name" value="Glycosidases"/>
    <property type="match status" value="1"/>
</dbReference>